<evidence type="ECO:0000313" key="4">
    <source>
        <dbReference type="Proteomes" id="UP000076858"/>
    </source>
</evidence>
<dbReference type="PANTHER" id="PTHR14950:SF37">
    <property type="entry name" value="ENDORIBONUCLEASE DICER"/>
    <property type="match status" value="1"/>
</dbReference>
<dbReference type="InterPro" id="IPR000999">
    <property type="entry name" value="RNase_III_dom"/>
</dbReference>
<accession>A0A164JDQ5</accession>
<sequence>MEALIGVYLLTTGIKGALKLMNWMGLKTVPKTDIMAFNPNNGFPVLPTRLPSSTIDETQNEEQGHALMQLYSGLELFEKRLCYTFKNKALLVEALTHASYLPNRITNCYQRLEFLGDAVLDYLVTRFYFDNPCQYSPAILTDLRSAMVNNETFAIIAVRNRFHLYLKHLSLNLNAILDRFIRAQEENGHLFMHNVST</sequence>
<dbReference type="GO" id="GO:0006309">
    <property type="term" value="P:apoptotic DNA fragmentation"/>
    <property type="evidence" value="ECO:0007669"/>
    <property type="project" value="TreeGrafter"/>
</dbReference>
<dbReference type="GO" id="GO:0030422">
    <property type="term" value="P:siRNA processing"/>
    <property type="evidence" value="ECO:0007669"/>
    <property type="project" value="TreeGrafter"/>
</dbReference>
<dbReference type="EMBL" id="LRGB01004903">
    <property type="protein sequence ID" value="KZS02245.1"/>
    <property type="molecule type" value="Genomic_DNA"/>
</dbReference>
<feature type="domain" description="RNase III" evidence="2">
    <location>
        <begin position="74"/>
        <end position="167"/>
    </location>
</feature>
<dbReference type="AlphaFoldDB" id="A0A164JDQ5"/>
<dbReference type="GO" id="GO:0003723">
    <property type="term" value="F:RNA binding"/>
    <property type="evidence" value="ECO:0007669"/>
    <property type="project" value="TreeGrafter"/>
</dbReference>
<dbReference type="OrthoDB" id="416741at2759"/>
<keyword evidence="4" id="KW-1185">Reference proteome</keyword>
<keyword evidence="1" id="KW-0378">Hydrolase</keyword>
<dbReference type="PANTHER" id="PTHR14950">
    <property type="entry name" value="DICER-RELATED"/>
    <property type="match status" value="1"/>
</dbReference>
<dbReference type="SMART" id="SM00535">
    <property type="entry name" value="RIBOc"/>
    <property type="match status" value="1"/>
</dbReference>
<name>A0A164JDQ5_9CRUS</name>
<protein>
    <recommendedName>
        <fullName evidence="2">RNase III domain-containing protein</fullName>
    </recommendedName>
</protein>
<organism evidence="3 4">
    <name type="scientific">Daphnia magna</name>
    <dbReference type="NCBI Taxonomy" id="35525"/>
    <lineage>
        <taxon>Eukaryota</taxon>
        <taxon>Metazoa</taxon>
        <taxon>Ecdysozoa</taxon>
        <taxon>Arthropoda</taxon>
        <taxon>Crustacea</taxon>
        <taxon>Branchiopoda</taxon>
        <taxon>Diplostraca</taxon>
        <taxon>Cladocera</taxon>
        <taxon>Anomopoda</taxon>
        <taxon>Daphniidae</taxon>
        <taxon>Daphnia</taxon>
    </lineage>
</organism>
<gene>
    <name evidence="3" type="ORF">APZ42_000786</name>
</gene>
<dbReference type="GO" id="GO:0005634">
    <property type="term" value="C:nucleus"/>
    <property type="evidence" value="ECO:0007669"/>
    <property type="project" value="TreeGrafter"/>
</dbReference>
<evidence type="ECO:0000256" key="1">
    <source>
        <dbReference type="ARBA" id="ARBA00022801"/>
    </source>
</evidence>
<dbReference type="GO" id="GO:0070578">
    <property type="term" value="C:RISC-loading complex"/>
    <property type="evidence" value="ECO:0007669"/>
    <property type="project" value="TreeGrafter"/>
</dbReference>
<dbReference type="CDD" id="cd00593">
    <property type="entry name" value="RIBOc"/>
    <property type="match status" value="1"/>
</dbReference>
<dbReference type="GO" id="GO:0004525">
    <property type="term" value="F:ribonuclease III activity"/>
    <property type="evidence" value="ECO:0007669"/>
    <property type="project" value="InterPro"/>
</dbReference>
<dbReference type="GO" id="GO:0005737">
    <property type="term" value="C:cytoplasm"/>
    <property type="evidence" value="ECO:0007669"/>
    <property type="project" value="TreeGrafter"/>
</dbReference>
<dbReference type="Gene3D" id="1.10.1520.10">
    <property type="entry name" value="Ribonuclease III domain"/>
    <property type="match status" value="1"/>
</dbReference>
<comment type="caution">
    <text evidence="3">The sequence shown here is derived from an EMBL/GenBank/DDBJ whole genome shotgun (WGS) entry which is preliminary data.</text>
</comment>
<proteinExistence type="predicted"/>
<evidence type="ECO:0000313" key="3">
    <source>
        <dbReference type="EMBL" id="KZS02245.1"/>
    </source>
</evidence>
<reference evidence="3 4" key="1">
    <citation type="submission" date="2016-03" db="EMBL/GenBank/DDBJ databases">
        <title>EvidentialGene: Evidence-directed Construction of Genes on Genomes.</title>
        <authorList>
            <person name="Gilbert D.G."/>
            <person name="Choi J.-H."/>
            <person name="Mockaitis K."/>
            <person name="Colbourne J."/>
            <person name="Pfrender M."/>
        </authorList>
    </citation>
    <scope>NUCLEOTIDE SEQUENCE [LARGE SCALE GENOMIC DNA]</scope>
    <source>
        <strain evidence="3 4">Xinb3</strain>
        <tissue evidence="3">Complete organism</tissue>
    </source>
</reference>
<dbReference type="STRING" id="35525.A0A164JDQ5"/>
<dbReference type="GO" id="GO:0031054">
    <property type="term" value="P:pre-miRNA processing"/>
    <property type="evidence" value="ECO:0007669"/>
    <property type="project" value="TreeGrafter"/>
</dbReference>
<dbReference type="Proteomes" id="UP000076858">
    <property type="component" value="Unassembled WGS sequence"/>
</dbReference>
<dbReference type="PROSITE" id="PS50142">
    <property type="entry name" value="RNASE_3_2"/>
    <property type="match status" value="1"/>
</dbReference>
<evidence type="ECO:0000259" key="2">
    <source>
        <dbReference type="PROSITE" id="PS50142"/>
    </source>
</evidence>
<dbReference type="PROSITE" id="PS00517">
    <property type="entry name" value="RNASE_3_1"/>
    <property type="match status" value="1"/>
</dbReference>
<dbReference type="Pfam" id="PF14622">
    <property type="entry name" value="Ribonucleas_3_3"/>
    <property type="match status" value="1"/>
</dbReference>
<dbReference type="InterPro" id="IPR036389">
    <property type="entry name" value="RNase_III_sf"/>
</dbReference>
<dbReference type="GO" id="GO:0004530">
    <property type="term" value="F:deoxyribonuclease I activity"/>
    <property type="evidence" value="ECO:0007669"/>
    <property type="project" value="TreeGrafter"/>
</dbReference>
<dbReference type="SUPFAM" id="SSF69065">
    <property type="entry name" value="RNase III domain-like"/>
    <property type="match status" value="1"/>
</dbReference>